<proteinExistence type="predicted"/>
<reference evidence="3 4" key="1">
    <citation type="submission" date="2019-03" db="EMBL/GenBank/DDBJ databases">
        <title>Genomic Encyclopedia of Type Strains, Phase IV (KMG-IV): sequencing the most valuable type-strain genomes for metagenomic binning, comparative biology and taxonomic classification.</title>
        <authorList>
            <person name="Goeker M."/>
        </authorList>
    </citation>
    <scope>NUCLEOTIDE SEQUENCE [LARGE SCALE GENOMIC DNA]</scope>
    <source>
        <strain evidence="3 4">DSM 9035</strain>
    </source>
</reference>
<feature type="domain" description="DUF2059" evidence="2">
    <location>
        <begin position="105"/>
        <end position="163"/>
    </location>
</feature>
<dbReference type="RefSeq" id="WP_132032538.1">
    <property type="nucleotide sequence ID" value="NZ_SMAI01000009.1"/>
</dbReference>
<evidence type="ECO:0000313" key="4">
    <source>
        <dbReference type="Proteomes" id="UP000294664"/>
    </source>
</evidence>
<dbReference type="EMBL" id="SMAI01000009">
    <property type="protein sequence ID" value="TCT03509.1"/>
    <property type="molecule type" value="Genomic_DNA"/>
</dbReference>
<dbReference type="AlphaFoldDB" id="A0A4R3LV22"/>
<evidence type="ECO:0000256" key="1">
    <source>
        <dbReference type="SAM" id="SignalP"/>
    </source>
</evidence>
<keyword evidence="1" id="KW-0732">Signal</keyword>
<feature type="signal peptide" evidence="1">
    <location>
        <begin position="1"/>
        <end position="29"/>
    </location>
</feature>
<organism evidence="3 4">
    <name type="scientific">Aquabacter spiritensis</name>
    <dbReference type="NCBI Taxonomy" id="933073"/>
    <lineage>
        <taxon>Bacteria</taxon>
        <taxon>Pseudomonadati</taxon>
        <taxon>Pseudomonadota</taxon>
        <taxon>Alphaproteobacteria</taxon>
        <taxon>Hyphomicrobiales</taxon>
        <taxon>Xanthobacteraceae</taxon>
        <taxon>Aquabacter</taxon>
    </lineage>
</organism>
<name>A0A4R3LV22_9HYPH</name>
<dbReference type="Proteomes" id="UP000294664">
    <property type="component" value="Unassembled WGS sequence"/>
</dbReference>
<accession>A0A4R3LV22</accession>
<dbReference type="InterPro" id="IPR018637">
    <property type="entry name" value="DUF2059"/>
</dbReference>
<dbReference type="Pfam" id="PF09832">
    <property type="entry name" value="DUF2059"/>
    <property type="match status" value="1"/>
</dbReference>
<comment type="caution">
    <text evidence="3">The sequence shown here is derived from an EMBL/GenBank/DDBJ whole genome shotgun (WGS) entry which is preliminary data.</text>
</comment>
<dbReference type="OrthoDB" id="5327699at2"/>
<evidence type="ECO:0000313" key="3">
    <source>
        <dbReference type="EMBL" id="TCT03509.1"/>
    </source>
</evidence>
<feature type="chain" id="PRO_5020850440" description="DUF2059 domain-containing protein" evidence="1">
    <location>
        <begin position="30"/>
        <end position="179"/>
    </location>
</feature>
<evidence type="ECO:0000259" key="2">
    <source>
        <dbReference type="Pfam" id="PF09832"/>
    </source>
</evidence>
<keyword evidence="4" id="KW-1185">Reference proteome</keyword>
<sequence>MRRIHARSLGFGGLALLIALAPAVVPAVAQQPPAAAAAAAPSAGEMQAARDLVQANGEAGAFNGVLPNLVDGAALGFLQTNPDLAPQLRDVAIALRPEYEKRQSEIVDILATAYADHFSEDELKQALAFYKSPVGMKLVKDRPMIVQQAVQNMQEWGAKLNQEVMERIRVEMKKRGYDL</sequence>
<gene>
    <name evidence="3" type="ORF">EDC64_10959</name>
</gene>
<protein>
    <recommendedName>
        <fullName evidence="2">DUF2059 domain-containing protein</fullName>
    </recommendedName>
</protein>